<organism evidence="2 3">
    <name type="scientific">Paenibacillus donghaensis</name>
    <dbReference type="NCBI Taxonomy" id="414771"/>
    <lineage>
        <taxon>Bacteria</taxon>
        <taxon>Bacillati</taxon>
        <taxon>Bacillota</taxon>
        <taxon>Bacilli</taxon>
        <taxon>Bacillales</taxon>
        <taxon>Paenibacillaceae</taxon>
        <taxon>Paenibacillus</taxon>
    </lineage>
</organism>
<feature type="compositionally biased region" description="Basic and acidic residues" evidence="1">
    <location>
        <begin position="45"/>
        <end position="68"/>
    </location>
</feature>
<dbReference type="AlphaFoldDB" id="A0A2Z2KIQ2"/>
<dbReference type="RefSeq" id="WP_087920057.1">
    <property type="nucleotide sequence ID" value="NZ_CP021780.1"/>
</dbReference>
<dbReference type="EMBL" id="CP021780">
    <property type="protein sequence ID" value="ASA26104.1"/>
    <property type="molecule type" value="Genomic_DNA"/>
</dbReference>
<feature type="region of interest" description="Disordered" evidence="1">
    <location>
        <begin position="40"/>
        <end position="68"/>
    </location>
</feature>
<evidence type="ECO:0000313" key="3">
    <source>
        <dbReference type="Proteomes" id="UP000249890"/>
    </source>
</evidence>
<dbReference type="Proteomes" id="UP000249890">
    <property type="component" value="Chromosome"/>
</dbReference>
<dbReference type="KEGG" id="pdh:B9T62_38595"/>
<accession>A0A2Z2KIQ2</accession>
<evidence type="ECO:0000256" key="1">
    <source>
        <dbReference type="SAM" id="MobiDB-lite"/>
    </source>
</evidence>
<evidence type="ECO:0000313" key="2">
    <source>
        <dbReference type="EMBL" id="ASA26104.1"/>
    </source>
</evidence>
<reference evidence="2 3" key="1">
    <citation type="submission" date="2017-06" db="EMBL/GenBank/DDBJ databases">
        <title>Complete genome sequence of Paenibacillus donghaensis KCTC 13049T isolated from East Sea sediment, South Korea.</title>
        <authorList>
            <person name="Jung B.K."/>
            <person name="Hong S.-J."/>
            <person name="Shin J.-H."/>
        </authorList>
    </citation>
    <scope>NUCLEOTIDE SEQUENCE [LARGE SCALE GENOMIC DNA]</scope>
    <source>
        <strain evidence="2 3">KCTC 13049</strain>
    </source>
</reference>
<keyword evidence="3" id="KW-1185">Reference proteome</keyword>
<name>A0A2Z2KIQ2_9BACL</name>
<sequence>MTGAVEESELRLRIRRMRGTWPSLGTMDSMDTLANERVRNAAGEKLTEEERKQREREMDLDRSSGKTW</sequence>
<dbReference type="OrthoDB" id="118405at2"/>
<protein>
    <submittedName>
        <fullName evidence="2">Uncharacterized protein</fullName>
    </submittedName>
</protein>
<gene>
    <name evidence="2" type="ORF">B9T62_38595</name>
</gene>
<proteinExistence type="predicted"/>